<proteinExistence type="predicted"/>
<keyword evidence="1" id="KW-0472">Membrane</keyword>
<protein>
    <submittedName>
        <fullName evidence="2">Uncharacterized protein</fullName>
    </submittedName>
</protein>
<keyword evidence="1" id="KW-1133">Transmembrane helix</keyword>
<name>A0A1V9Y8Z3_9STRA</name>
<reference evidence="2 3" key="1">
    <citation type="journal article" date="2014" name="Genome Biol. Evol.">
        <title>The secreted proteins of Achlya hypogyna and Thraustotheca clavata identify the ancestral oomycete secretome and reveal gene acquisitions by horizontal gene transfer.</title>
        <authorList>
            <person name="Misner I."/>
            <person name="Blouin N."/>
            <person name="Leonard G."/>
            <person name="Richards T.A."/>
            <person name="Lane C.E."/>
        </authorList>
    </citation>
    <scope>NUCLEOTIDE SEQUENCE [LARGE SCALE GENOMIC DNA]</scope>
    <source>
        <strain evidence="2 3">ATCC 34112</strain>
    </source>
</reference>
<dbReference type="AlphaFoldDB" id="A0A1V9Y8Z3"/>
<gene>
    <name evidence="2" type="ORF">THRCLA_23225</name>
</gene>
<comment type="caution">
    <text evidence="2">The sequence shown here is derived from an EMBL/GenBank/DDBJ whole genome shotgun (WGS) entry which is preliminary data.</text>
</comment>
<sequence length="77" mass="8422">MVLSYWDGVSTFLGYRLLRPGILLVGYFIGAEIAVGCLGSRIFHNDNDIVWLAIITDGLALGSTLYWLQPLGMFAVG</sequence>
<evidence type="ECO:0000256" key="1">
    <source>
        <dbReference type="SAM" id="Phobius"/>
    </source>
</evidence>
<dbReference type="Proteomes" id="UP000243217">
    <property type="component" value="Unassembled WGS sequence"/>
</dbReference>
<keyword evidence="3" id="KW-1185">Reference proteome</keyword>
<keyword evidence="1" id="KW-0812">Transmembrane</keyword>
<organism evidence="2 3">
    <name type="scientific">Thraustotheca clavata</name>
    <dbReference type="NCBI Taxonomy" id="74557"/>
    <lineage>
        <taxon>Eukaryota</taxon>
        <taxon>Sar</taxon>
        <taxon>Stramenopiles</taxon>
        <taxon>Oomycota</taxon>
        <taxon>Saprolegniomycetes</taxon>
        <taxon>Saprolegniales</taxon>
        <taxon>Achlyaceae</taxon>
        <taxon>Thraustotheca</taxon>
    </lineage>
</organism>
<feature type="transmembrane region" description="Helical" evidence="1">
    <location>
        <begin position="21"/>
        <end position="43"/>
    </location>
</feature>
<evidence type="ECO:0000313" key="3">
    <source>
        <dbReference type="Proteomes" id="UP000243217"/>
    </source>
</evidence>
<evidence type="ECO:0000313" key="2">
    <source>
        <dbReference type="EMBL" id="OQR82205.1"/>
    </source>
</evidence>
<feature type="transmembrane region" description="Helical" evidence="1">
    <location>
        <begin position="49"/>
        <end position="68"/>
    </location>
</feature>
<accession>A0A1V9Y8Z3</accession>
<dbReference type="EMBL" id="JNBS01004825">
    <property type="protein sequence ID" value="OQR82205.1"/>
    <property type="molecule type" value="Genomic_DNA"/>
</dbReference>